<dbReference type="FunFam" id="3.30.450.20:FF:000129">
    <property type="entry name" value="Uncharacterized protein"/>
    <property type="match status" value="1"/>
</dbReference>
<name>A0A8S1U111_PAROT</name>
<dbReference type="InterPro" id="IPR052994">
    <property type="entry name" value="Tiny_macrocysts_regulators"/>
</dbReference>
<dbReference type="InterPro" id="IPR000014">
    <property type="entry name" value="PAS"/>
</dbReference>
<dbReference type="OMA" id="ICNIFID"/>
<sequence>MEVKSNYGQTRPQQENESLLVRMQTELKNIIFRVFFLMLKDEEQSITVAALLQTIMFLQYLSLIFYRQLYIIWKNEGVSYQLHKLFGYLMLTPYFEMLEFSSFASMMYVLVGIILIAIMILLLVGYSNTIKLNTAVSWPVFILKQLFILFSTILYLPTLNLLFEMVNCHENDQNIVVLQAFDQECWNGAHIVHGIVAILGILIFVIFTAIFNLLYFEARPKIKDLLSKQSGRAKTFVYFYLLVMQMSIIIFDPNDHPYIIIYIILVGAFISFYKLHIEQPYHNYMMQKVVSIYSTLIFWSALLLCFSNYLEDNIFHGTIYAWLVGLPLLALAVFKKQKYHYDLLLMNISKVDDPNQIIKLINYIQTLLTGYQNNQQFNIMLNALIDVHKNTCQIEDCVFKNKKQINLRIIQQQDEDLSQRDYNIYLLLGEIYQRTMRKHSTHAKLRINYAFYLLDYLKQRQQALNELIQAEKLSPSLDNEFTIFRYKQIVEYEMNAVQNENLGNLDVAAELAFQNYMRSFQNKIERATLMHMDFWSQLQEDSPDLGKMNDIGAKINLAIMQVEELWNKMQKMTSNLPKAMRLYAKFMVEVLQDKDYGEELLEKAKFLQIQNSKMKNKTQIQIFNVDDINFESLPTLIVSVQNDKFAQISNLNLSACNLLGYHKTELLNRKINMLIPTIYAKFHDQYIDGFIEKSDASKISKEKFVYLKLKSGYIQPCYLQLKMLQSAEESSQLIVQFRSLRNFKSACYIILDADESIESLSSSCICNIFIDHKTISHKKIFIQEIFPNYNRNDYLNKIGCKIVLNLSTELIQNSYYIQYYVNDLEDQTQIEFQIQVTEIENEKIGQIFGYVIKLEKVAEVYSQQFTPELLQQLAIPNQSVSSFQFKYFANKALYVGENQDEINSARVDQTVIWEYTSRTSEETQEEKKIVIEDIKIAKPNYAEGIRTLKLFENRIQDLEDIKLDFSEQEEEQHSSVFQRHQDSQEEIEFGQKNNIFRNRKALNSAINNQQVPKIMVYLSWVINILVLAVLALTFTSYFLGLFLFQNVQDSLNLLGYATSRNLECNQIVMNIQNLQMLNIGIWNLTEAEANDYETQQRTELNDSIFTLTQVNKKLMLSDIYINDQIEELHSQSVVNVRINKNSYSKYDLIEATQQIISKALIVRDKVLSQINKDDEDTSFILYNLFNDIVFQLRNETGQYSYGLQSVAEDNALKFFIILIVAGCSFIILLIFILLFLMQINQTKEQILQLFVEIPEKTVKYLYNKSENFISNLQIGEEEEISSEVSDEENDEQKELNKSLKSKRRKKLLKNKNSFFRTQSILAIFLVSILIGYFILNYFLNQTTYSNLKQQIPELNITARSGSFYRYVDNAERQLFMNRDDPILLQDAYTSVVNNLQSNYDLDSSLHSEHAQNSEICNSDYYETFQQVFMMNPCSIFIALGYSNQEYCETYANGAIQQGMAVAIARFFENVRYLMTIYDAFYGHPGVNFTTTARGWGVFRNITQNSDNVTNYIYNLNNFKQAQEARVLQSVFIKGAFIYLVDQYINALKDDISLTQTQQLAIFIVFEVLVFLVYFIGWYPASIRMTRDIWRTKGLIMMIPLNVILKIKSIKEKVGNLVQGADQ</sequence>
<feature type="domain" description="TmcB/TmcC TPR repeats" evidence="2">
    <location>
        <begin position="498"/>
        <end position="612"/>
    </location>
</feature>
<dbReference type="PANTHER" id="PTHR31600:SF2">
    <property type="entry name" value="GAMETE ENRICHED GENE 10 PROTEIN-RELATED"/>
    <property type="match status" value="1"/>
</dbReference>
<keyword evidence="1" id="KW-0812">Transmembrane</keyword>
<feature type="transmembrane region" description="Helical" evidence="1">
    <location>
        <begin position="235"/>
        <end position="251"/>
    </location>
</feature>
<feature type="transmembrane region" description="Helical" evidence="1">
    <location>
        <begin position="1214"/>
        <end position="1236"/>
    </location>
</feature>
<organism evidence="3 4">
    <name type="scientific">Paramecium octaurelia</name>
    <dbReference type="NCBI Taxonomy" id="43137"/>
    <lineage>
        <taxon>Eukaryota</taxon>
        <taxon>Sar</taxon>
        <taxon>Alveolata</taxon>
        <taxon>Ciliophora</taxon>
        <taxon>Intramacronucleata</taxon>
        <taxon>Oligohymenophorea</taxon>
        <taxon>Peniculida</taxon>
        <taxon>Parameciidae</taxon>
        <taxon>Paramecium</taxon>
    </lineage>
</organism>
<evidence type="ECO:0000313" key="3">
    <source>
        <dbReference type="EMBL" id="CAD8157652.1"/>
    </source>
</evidence>
<feature type="transmembrane region" description="Helical" evidence="1">
    <location>
        <begin position="138"/>
        <end position="156"/>
    </location>
</feature>
<accession>A0A8S1U111</accession>
<dbReference type="Pfam" id="PF25474">
    <property type="entry name" value="TPR_TmcB"/>
    <property type="match status" value="1"/>
</dbReference>
<dbReference type="InterPro" id="IPR057352">
    <property type="entry name" value="TPR_TmcB/C"/>
</dbReference>
<dbReference type="PANTHER" id="PTHR31600">
    <property type="entry name" value="TINY MACROCYSTS PROTEIN B-RELATED"/>
    <property type="match status" value="1"/>
</dbReference>
<feature type="transmembrane region" description="Helical" evidence="1">
    <location>
        <begin position="315"/>
        <end position="334"/>
    </location>
</feature>
<proteinExistence type="predicted"/>
<keyword evidence="1" id="KW-1133">Transmembrane helix</keyword>
<protein>
    <recommendedName>
        <fullName evidence="2">TmcB/TmcC TPR repeats domain-containing protein</fullName>
    </recommendedName>
</protein>
<feature type="transmembrane region" description="Helical" evidence="1">
    <location>
        <begin position="46"/>
        <end position="66"/>
    </location>
</feature>
<gene>
    <name evidence="3" type="ORF">POCTA_138.1.T0340080</name>
</gene>
<dbReference type="EMBL" id="CAJJDP010000034">
    <property type="protein sequence ID" value="CAD8157652.1"/>
    <property type="molecule type" value="Genomic_DNA"/>
</dbReference>
<feature type="transmembrane region" description="Helical" evidence="1">
    <location>
        <begin position="289"/>
        <end position="309"/>
    </location>
</feature>
<evidence type="ECO:0000313" key="4">
    <source>
        <dbReference type="Proteomes" id="UP000683925"/>
    </source>
</evidence>
<feature type="transmembrane region" description="Helical" evidence="1">
    <location>
        <begin position="1313"/>
        <end position="1339"/>
    </location>
</feature>
<feature type="transmembrane region" description="Helical" evidence="1">
    <location>
        <begin position="257"/>
        <end position="277"/>
    </location>
</feature>
<feature type="transmembrane region" description="Helical" evidence="1">
    <location>
        <begin position="107"/>
        <end position="126"/>
    </location>
</feature>
<comment type="caution">
    <text evidence="3">The sequence shown here is derived from an EMBL/GenBank/DDBJ whole genome shotgun (WGS) entry which is preliminary data.</text>
</comment>
<feature type="transmembrane region" description="Helical" evidence="1">
    <location>
        <begin position="191"/>
        <end position="215"/>
    </location>
</feature>
<reference evidence="3" key="1">
    <citation type="submission" date="2021-01" db="EMBL/GenBank/DDBJ databases">
        <authorList>
            <consortium name="Genoscope - CEA"/>
            <person name="William W."/>
        </authorList>
    </citation>
    <scope>NUCLEOTIDE SEQUENCE</scope>
</reference>
<feature type="transmembrane region" description="Helical" evidence="1">
    <location>
        <begin position="1559"/>
        <end position="1580"/>
    </location>
</feature>
<dbReference type="NCBIfam" id="TIGR00229">
    <property type="entry name" value="sensory_box"/>
    <property type="match status" value="1"/>
</dbReference>
<evidence type="ECO:0000256" key="1">
    <source>
        <dbReference type="SAM" id="Phobius"/>
    </source>
</evidence>
<dbReference type="Proteomes" id="UP000683925">
    <property type="component" value="Unassembled WGS sequence"/>
</dbReference>
<keyword evidence="4" id="KW-1185">Reference proteome</keyword>
<dbReference type="OrthoDB" id="542352at2759"/>
<keyword evidence="1" id="KW-0472">Membrane</keyword>
<feature type="transmembrane region" description="Helical" evidence="1">
    <location>
        <begin position="1017"/>
        <end position="1044"/>
    </location>
</feature>
<evidence type="ECO:0000259" key="2">
    <source>
        <dbReference type="Pfam" id="PF25474"/>
    </source>
</evidence>